<evidence type="ECO:0000313" key="3">
    <source>
        <dbReference type="Proteomes" id="UP000064967"/>
    </source>
</evidence>
<dbReference type="AlphaFoldDB" id="A0A0K1Q8P6"/>
<dbReference type="KEGG" id="llu:AKJ09_08781"/>
<protein>
    <submittedName>
        <fullName evidence="2">Uncharacterized protein</fullName>
    </submittedName>
</protein>
<keyword evidence="1" id="KW-0472">Membrane</keyword>
<feature type="transmembrane region" description="Helical" evidence="1">
    <location>
        <begin position="129"/>
        <end position="147"/>
    </location>
</feature>
<dbReference type="OrthoDB" id="5512005at2"/>
<keyword evidence="1" id="KW-0812">Transmembrane</keyword>
<reference evidence="2 3" key="1">
    <citation type="submission" date="2015-08" db="EMBL/GenBank/DDBJ databases">
        <authorList>
            <person name="Babu N.S."/>
            <person name="Beckwith C.J."/>
            <person name="Beseler K.G."/>
            <person name="Brison A."/>
            <person name="Carone J.V."/>
            <person name="Caskin T.P."/>
            <person name="Diamond M."/>
            <person name="Durham M.E."/>
            <person name="Foxe J.M."/>
            <person name="Go M."/>
            <person name="Henderson B.A."/>
            <person name="Jones I.B."/>
            <person name="McGettigan J.A."/>
            <person name="Micheletti S.J."/>
            <person name="Nasrallah M.E."/>
            <person name="Ortiz D."/>
            <person name="Piller C.R."/>
            <person name="Privatt S.R."/>
            <person name="Schneider S.L."/>
            <person name="Sharp S."/>
            <person name="Smith T.C."/>
            <person name="Stanton J.D."/>
            <person name="Ullery H.E."/>
            <person name="Wilson R.J."/>
            <person name="Serrano M.G."/>
            <person name="Buck G."/>
            <person name="Lee V."/>
            <person name="Wang Y."/>
            <person name="Carvalho R."/>
            <person name="Voegtly L."/>
            <person name="Shi R."/>
            <person name="Duckworth R."/>
            <person name="Johnson A."/>
            <person name="Loviza R."/>
            <person name="Walstead R."/>
            <person name="Shah Z."/>
            <person name="Kiflezghi M."/>
            <person name="Wade K."/>
            <person name="Ball S.L."/>
            <person name="Bradley K.W."/>
            <person name="Asai D.J."/>
            <person name="Bowman C.A."/>
            <person name="Russell D.A."/>
            <person name="Pope W.H."/>
            <person name="Jacobs-Sera D."/>
            <person name="Hendrix R.W."/>
            <person name="Hatfull G.F."/>
        </authorList>
    </citation>
    <scope>NUCLEOTIDE SEQUENCE [LARGE SCALE GENOMIC DNA]</scope>
    <source>
        <strain evidence="2 3">DSM 27648</strain>
    </source>
</reference>
<feature type="transmembrane region" description="Helical" evidence="1">
    <location>
        <begin position="153"/>
        <end position="174"/>
    </location>
</feature>
<feature type="transmembrane region" description="Helical" evidence="1">
    <location>
        <begin position="276"/>
        <end position="297"/>
    </location>
</feature>
<dbReference type="RefSeq" id="WP_146653080.1">
    <property type="nucleotide sequence ID" value="NZ_CP012333.1"/>
</dbReference>
<feature type="transmembrane region" description="Helical" evidence="1">
    <location>
        <begin position="181"/>
        <end position="199"/>
    </location>
</feature>
<feature type="transmembrane region" description="Helical" evidence="1">
    <location>
        <begin position="40"/>
        <end position="73"/>
    </location>
</feature>
<feature type="transmembrane region" description="Helical" evidence="1">
    <location>
        <begin position="12"/>
        <end position="33"/>
    </location>
</feature>
<evidence type="ECO:0000313" key="2">
    <source>
        <dbReference type="EMBL" id="AKV02118.1"/>
    </source>
</evidence>
<gene>
    <name evidence="2" type="ORF">AKJ09_08781</name>
</gene>
<dbReference type="EMBL" id="CP012333">
    <property type="protein sequence ID" value="AKV02118.1"/>
    <property type="molecule type" value="Genomic_DNA"/>
</dbReference>
<feature type="transmembrane region" description="Helical" evidence="1">
    <location>
        <begin position="93"/>
        <end position="117"/>
    </location>
</feature>
<dbReference type="STRING" id="1391654.AKJ09_08781"/>
<keyword evidence="1" id="KW-1133">Transmembrane helix</keyword>
<sequence length="348" mass="37153">MFARTLVAPFDAVRSIVLRLVLAVLGTRGPALLADRSLRVAVYAAFGLFIAAGTTIVAPLWAFALGPLVLGVPHLLADVRYLVVHPALHRRTALAFAVGVPLVAATALVSPVWGLCASFGAIAFARAPIAHKLTALPLWALVVFAAWRHPLASTFVLVHGHNVVAIALFALVFARHKRATWVLVSGFLGFSLLFVSGAADPLLLRPSAVVGPSTGLELSDMIDTLAPVSDPLMGARLAFFFVFAQGVHYLVWLRLVPEEARERPGLRSFASSLRALRADVGLPILGLAVLATVVIGARAMVSLEDSRMLYLRIAGAHAYLEIAFALLFLLEGRSLLGRMVPPPGRRRG</sequence>
<name>A0A0K1Q8P6_9BACT</name>
<feature type="transmembrane region" description="Helical" evidence="1">
    <location>
        <begin position="237"/>
        <end position="255"/>
    </location>
</feature>
<dbReference type="Proteomes" id="UP000064967">
    <property type="component" value="Chromosome"/>
</dbReference>
<proteinExistence type="predicted"/>
<evidence type="ECO:0000256" key="1">
    <source>
        <dbReference type="SAM" id="Phobius"/>
    </source>
</evidence>
<feature type="transmembrane region" description="Helical" evidence="1">
    <location>
        <begin position="309"/>
        <end position="330"/>
    </location>
</feature>
<organism evidence="2 3">
    <name type="scientific">Labilithrix luteola</name>
    <dbReference type="NCBI Taxonomy" id="1391654"/>
    <lineage>
        <taxon>Bacteria</taxon>
        <taxon>Pseudomonadati</taxon>
        <taxon>Myxococcota</taxon>
        <taxon>Polyangia</taxon>
        <taxon>Polyangiales</taxon>
        <taxon>Labilitrichaceae</taxon>
        <taxon>Labilithrix</taxon>
    </lineage>
</organism>
<keyword evidence="3" id="KW-1185">Reference proteome</keyword>
<accession>A0A0K1Q8P6</accession>